<comment type="caution">
    <text evidence="5">The sequence shown here is derived from an EMBL/GenBank/DDBJ whole genome shotgun (WGS) entry which is preliminary data.</text>
</comment>
<keyword evidence="1" id="KW-0813">Transport</keyword>
<keyword evidence="7" id="KW-1185">Reference proteome</keyword>
<dbReference type="AlphaFoldDB" id="A0AAP5TBA0"/>
<dbReference type="Proteomes" id="UP001275867">
    <property type="component" value="Unassembled WGS sequence"/>
</dbReference>
<dbReference type="CDD" id="cd03230">
    <property type="entry name" value="ABC_DR_subfamily_A"/>
    <property type="match status" value="1"/>
</dbReference>
<name>A0AAP5TBA0_9LACO</name>
<dbReference type="InterPro" id="IPR051782">
    <property type="entry name" value="ABC_Transporter_VariousFunc"/>
</dbReference>
<dbReference type="PROSITE" id="PS00211">
    <property type="entry name" value="ABC_TRANSPORTER_1"/>
    <property type="match status" value="1"/>
</dbReference>
<feature type="domain" description="ABC transporter" evidence="4">
    <location>
        <begin position="3"/>
        <end position="216"/>
    </location>
</feature>
<dbReference type="PROSITE" id="PS50893">
    <property type="entry name" value="ABC_TRANSPORTER_2"/>
    <property type="match status" value="1"/>
</dbReference>
<dbReference type="InterPro" id="IPR003439">
    <property type="entry name" value="ABC_transporter-like_ATP-bd"/>
</dbReference>
<dbReference type="GO" id="GO:0016887">
    <property type="term" value="F:ATP hydrolysis activity"/>
    <property type="evidence" value="ECO:0007669"/>
    <property type="project" value="InterPro"/>
</dbReference>
<dbReference type="InterPro" id="IPR003593">
    <property type="entry name" value="AAA+_ATPase"/>
</dbReference>
<dbReference type="GeneID" id="93382713"/>
<protein>
    <submittedName>
        <fullName evidence="5">ATP-binding cassette domain-containing protein</fullName>
    </submittedName>
    <submittedName>
        <fullName evidence="6">Multidrug ABC transporter ATP-binding protein</fullName>
    </submittedName>
</protein>
<reference evidence="5" key="2">
    <citation type="submission" date="2019-10" db="EMBL/GenBank/DDBJ databases">
        <title>Malate fermentation in French cider.</title>
        <authorList>
            <person name="Cousin F.J."/>
            <person name="Medina Fernandez S."/>
            <person name="Misery B."/>
            <person name="Laplace J.-M."/>
            <person name="Cretenet M."/>
        </authorList>
    </citation>
    <scope>NUCLEOTIDE SEQUENCE</scope>
    <source>
        <strain evidence="5">UCMA15901</strain>
    </source>
</reference>
<evidence type="ECO:0000256" key="2">
    <source>
        <dbReference type="ARBA" id="ARBA00022741"/>
    </source>
</evidence>
<dbReference type="InterPro" id="IPR027417">
    <property type="entry name" value="P-loop_NTPase"/>
</dbReference>
<dbReference type="SUPFAM" id="SSF52540">
    <property type="entry name" value="P-loop containing nucleoside triphosphate hydrolases"/>
    <property type="match status" value="1"/>
</dbReference>
<dbReference type="GO" id="GO:0005524">
    <property type="term" value="F:ATP binding"/>
    <property type="evidence" value="ECO:0007669"/>
    <property type="project" value="UniProtKB-KW"/>
</dbReference>
<keyword evidence="3 5" id="KW-0067">ATP-binding</keyword>
<dbReference type="InterPro" id="IPR017871">
    <property type="entry name" value="ABC_transporter-like_CS"/>
</dbReference>
<gene>
    <name evidence="6" type="ORF">A7K95_01600</name>
    <name evidence="5" type="ORF">GA842_00720</name>
</gene>
<evidence type="ECO:0000313" key="5">
    <source>
        <dbReference type="EMBL" id="MDV7693418.1"/>
    </source>
</evidence>
<evidence type="ECO:0000256" key="1">
    <source>
        <dbReference type="ARBA" id="ARBA00022448"/>
    </source>
</evidence>
<proteinExistence type="predicted"/>
<dbReference type="EMBL" id="LXND01000083">
    <property type="protein sequence ID" value="OAD63250.1"/>
    <property type="molecule type" value="Genomic_DNA"/>
</dbReference>
<evidence type="ECO:0000313" key="8">
    <source>
        <dbReference type="Proteomes" id="UP001275867"/>
    </source>
</evidence>
<evidence type="ECO:0000313" key="6">
    <source>
        <dbReference type="EMBL" id="OAD63250.1"/>
    </source>
</evidence>
<dbReference type="EMBL" id="WERX01000002">
    <property type="protein sequence ID" value="MDV7693418.1"/>
    <property type="molecule type" value="Genomic_DNA"/>
</dbReference>
<organism evidence="5 8">
    <name type="scientific">Pediococcus parvulus</name>
    <dbReference type="NCBI Taxonomy" id="54062"/>
    <lineage>
        <taxon>Bacteria</taxon>
        <taxon>Bacillati</taxon>
        <taxon>Bacillota</taxon>
        <taxon>Bacilli</taxon>
        <taxon>Lactobacillales</taxon>
        <taxon>Lactobacillaceae</taxon>
        <taxon>Pediococcus</taxon>
    </lineage>
</organism>
<dbReference type="Proteomes" id="UP000077280">
    <property type="component" value="Unassembled WGS sequence"/>
</dbReference>
<reference evidence="6 7" key="1">
    <citation type="submission" date="2016-05" db="EMBL/GenBank/DDBJ databases">
        <title>Draft genome sequence of Pediococcus parvulus 2.6, a probiotic beta-glucan producer strain.</title>
        <authorList>
            <person name="Mohedano M.L."/>
            <person name="Perez-Ramos A."/>
            <person name="Duenas M.T."/>
            <person name="Lamontanara A."/>
            <person name="Orru L."/>
            <person name="Spano G."/>
            <person name="Capozzi V."/>
            <person name="Lopez P."/>
        </authorList>
    </citation>
    <scope>NUCLEOTIDE SEQUENCE [LARGE SCALE GENOMIC DNA]</scope>
    <source>
        <strain evidence="6 7">2.6</strain>
    </source>
</reference>
<evidence type="ECO:0000256" key="3">
    <source>
        <dbReference type="ARBA" id="ARBA00022840"/>
    </source>
</evidence>
<evidence type="ECO:0000313" key="7">
    <source>
        <dbReference type="Proteomes" id="UP000077280"/>
    </source>
</evidence>
<evidence type="ECO:0000259" key="4">
    <source>
        <dbReference type="PROSITE" id="PS50893"/>
    </source>
</evidence>
<sequence>MKIELRHFSKTLKKRSVLTDVNYTFNGGSIYGLYGINGSGKTMLLRAMAGFIHATSGEVLVNDKILHKDVDFSPETGILIENMSLLPQYSAFENLKILGKIQHVANDEDIENALKAVGLEENIHKPIVKDFSLGMRQKLNIAQAVFEDQKIILLDEPTNGLDTESVSKCIKLLRKLRDEGKLIVVATHVAEDMKKLADTQLHIVEGRIESTEQVTVK</sequence>
<dbReference type="Pfam" id="PF00005">
    <property type="entry name" value="ABC_tran"/>
    <property type="match status" value="1"/>
</dbReference>
<accession>A0AAP5TBA0</accession>
<dbReference type="PANTHER" id="PTHR42939:SF1">
    <property type="entry name" value="ABC TRANSPORTER ATP-BINDING PROTEIN ALBC-RELATED"/>
    <property type="match status" value="1"/>
</dbReference>
<keyword evidence="2" id="KW-0547">Nucleotide-binding</keyword>
<dbReference type="SMART" id="SM00382">
    <property type="entry name" value="AAA"/>
    <property type="match status" value="1"/>
</dbReference>
<dbReference type="Gene3D" id="3.40.50.300">
    <property type="entry name" value="P-loop containing nucleotide triphosphate hydrolases"/>
    <property type="match status" value="1"/>
</dbReference>
<dbReference type="RefSeq" id="WP_068808127.1">
    <property type="nucleotide sequence ID" value="NZ_CP158977.1"/>
</dbReference>
<dbReference type="PANTHER" id="PTHR42939">
    <property type="entry name" value="ABC TRANSPORTER ATP-BINDING PROTEIN ALBC-RELATED"/>
    <property type="match status" value="1"/>
</dbReference>